<keyword evidence="4" id="KW-0732">Signal</keyword>
<comment type="subcellular location">
    <subcellularLocation>
        <location evidence="1">Cell membrane</location>
    </subcellularLocation>
</comment>
<dbReference type="NCBIfam" id="TIGR02595">
    <property type="entry name" value="PEP_CTERM"/>
    <property type="match status" value="1"/>
</dbReference>
<evidence type="ECO:0000259" key="5">
    <source>
        <dbReference type="Pfam" id="PF07589"/>
    </source>
</evidence>
<feature type="domain" description="Ice-binding protein C-terminal" evidence="5">
    <location>
        <begin position="315"/>
        <end position="339"/>
    </location>
</feature>
<evidence type="ECO:0000256" key="1">
    <source>
        <dbReference type="ARBA" id="ARBA00004236"/>
    </source>
</evidence>
<dbReference type="InterPro" id="IPR009722">
    <property type="entry name" value="YjiK/CarP"/>
</dbReference>
<reference evidence="7" key="1">
    <citation type="submission" date="2010-05" db="EMBL/GenBank/DDBJ databases">
        <title>Complete sequence of Methylotenera sp. 301.</title>
        <authorList>
            <person name="Lucas S."/>
            <person name="Copeland A."/>
            <person name="Lapidus A."/>
            <person name="Cheng J.-F."/>
            <person name="Bruce D."/>
            <person name="Goodwin L."/>
            <person name="Pitluck S."/>
            <person name="Clum A."/>
            <person name="Land M."/>
            <person name="Hauser L."/>
            <person name="Kyrpides N."/>
            <person name="Ivanova N."/>
            <person name="Chistoservova L."/>
            <person name="Kalyuzhnaya M."/>
            <person name="Woyke T."/>
        </authorList>
    </citation>
    <scope>NUCLEOTIDE SEQUENCE [LARGE SCALE GENOMIC DNA]</scope>
    <source>
        <strain evidence="7">301</strain>
    </source>
</reference>
<protein>
    <recommendedName>
        <fullName evidence="5">Ice-binding protein C-terminal domain-containing protein</fullName>
    </recommendedName>
</protein>
<dbReference type="AlphaFoldDB" id="D7DJK7"/>
<evidence type="ECO:0000256" key="2">
    <source>
        <dbReference type="ARBA" id="ARBA00022475"/>
    </source>
</evidence>
<dbReference type="InterPro" id="IPR013424">
    <property type="entry name" value="Ice-binding_C"/>
</dbReference>
<dbReference type="Pfam" id="PF06977">
    <property type="entry name" value="SdiA-regulated"/>
    <property type="match status" value="1"/>
</dbReference>
<evidence type="ECO:0000313" key="7">
    <source>
        <dbReference type="Proteomes" id="UP000000383"/>
    </source>
</evidence>
<evidence type="ECO:0000256" key="4">
    <source>
        <dbReference type="SAM" id="SignalP"/>
    </source>
</evidence>
<dbReference type="OrthoDB" id="8534799at2"/>
<dbReference type="SUPFAM" id="SSF50956">
    <property type="entry name" value="Thermostable phytase (3-phytase)"/>
    <property type="match status" value="1"/>
</dbReference>
<dbReference type="Pfam" id="PF07589">
    <property type="entry name" value="PEP-CTERM"/>
    <property type="match status" value="1"/>
</dbReference>
<dbReference type="GO" id="GO:0005886">
    <property type="term" value="C:plasma membrane"/>
    <property type="evidence" value="ECO:0007669"/>
    <property type="project" value="UniProtKB-SubCell"/>
</dbReference>
<feature type="chain" id="PRO_5003094743" description="Ice-binding protein C-terminal domain-containing protein" evidence="4">
    <location>
        <begin position="21"/>
        <end position="343"/>
    </location>
</feature>
<organism evidence="6 7">
    <name type="scientific">Methylotenera versatilis (strain 301)</name>
    <dbReference type="NCBI Taxonomy" id="666681"/>
    <lineage>
        <taxon>Bacteria</taxon>
        <taxon>Pseudomonadati</taxon>
        <taxon>Pseudomonadota</taxon>
        <taxon>Betaproteobacteria</taxon>
        <taxon>Nitrosomonadales</taxon>
        <taxon>Methylophilaceae</taxon>
        <taxon>Methylotenera</taxon>
    </lineage>
</organism>
<evidence type="ECO:0000313" key="6">
    <source>
        <dbReference type="EMBL" id="ADI30242.1"/>
    </source>
</evidence>
<accession>D7DJK7</accession>
<dbReference type="EMBL" id="CP002056">
    <property type="protein sequence ID" value="ADI30242.1"/>
    <property type="molecule type" value="Genomic_DNA"/>
</dbReference>
<dbReference type="CDD" id="cd09971">
    <property type="entry name" value="SdiA-regulated"/>
    <property type="match status" value="1"/>
</dbReference>
<dbReference type="STRING" id="666681.M301_1870"/>
<dbReference type="Proteomes" id="UP000000383">
    <property type="component" value="Chromosome"/>
</dbReference>
<dbReference type="HOGENOM" id="CLU_920735_0_0_4"/>
<name>D7DJK7_METV0</name>
<evidence type="ECO:0000256" key="3">
    <source>
        <dbReference type="ARBA" id="ARBA00023136"/>
    </source>
</evidence>
<dbReference type="KEGG" id="meh:M301_1870"/>
<gene>
    <name evidence="6" type="ordered locus">M301_1870</name>
</gene>
<sequence length="343" mass="35260" precursor="true">MKISQVIFALAATFSVSAQAASFINLANYSVSGTYALDILGGASGSISGLEGSAITYAQDRNSLFFVGDEGTGVIEISKTGATLGNNFFDWTGTGSTKHDTEGLTYLGNGQLVVGEERLQDAYSFSYVNGGTVTLKNNFVSMSNTAVGNNGMEGISYDSRNGSFVTIKQQSPEDVLSGNLTFAAATGIPPSTSGDGSSPAGGGTSTVTNLFNPALLGLSSLSDVQTLSAVSALSGTSGADNLLFLSLGSKKLVETDRLGNILSSFDLSTVLPHNAIEGVTIDENGTIYLVAEQVQDATALAGEKSQLIVLTSTAPVPEPETYGMLLLGLGIMGAVARRKNKQA</sequence>
<keyword evidence="3" id="KW-0472">Membrane</keyword>
<dbReference type="RefSeq" id="WP_013148554.1">
    <property type="nucleotide sequence ID" value="NC_014207.1"/>
</dbReference>
<proteinExistence type="predicted"/>
<keyword evidence="2" id="KW-1003">Cell membrane</keyword>
<dbReference type="eggNOG" id="COG3204">
    <property type="taxonomic scope" value="Bacteria"/>
</dbReference>
<reference evidence="6 7" key="2">
    <citation type="journal article" date="2011" name="J. Bacteriol.">
        <title>Genomes of three methylotrophs from a single niche uncover genetic and metabolic divergence of Methylophilaceae.</title>
        <authorList>
            <person name="Lapidus A."/>
            <person name="Clum A."/>
            <person name="Labutti K."/>
            <person name="Kaluzhnaya M.G."/>
            <person name="Lim S."/>
            <person name="Beck D.A."/>
            <person name="Glavina Del Rio T."/>
            <person name="Nolan M."/>
            <person name="Mavromatis K."/>
            <person name="Huntemann M."/>
            <person name="Lucas S."/>
            <person name="Lidstrom M.E."/>
            <person name="Ivanova N."/>
            <person name="Chistoserdova L."/>
        </authorList>
    </citation>
    <scope>NUCLEOTIDE SEQUENCE [LARGE SCALE GENOMIC DNA]</scope>
    <source>
        <strain evidence="6 7">301</strain>
    </source>
</reference>
<keyword evidence="7" id="KW-1185">Reference proteome</keyword>
<feature type="signal peptide" evidence="4">
    <location>
        <begin position="1"/>
        <end position="20"/>
    </location>
</feature>